<dbReference type="PROSITE" id="PS51914">
    <property type="entry name" value="MRH"/>
    <property type="match status" value="1"/>
</dbReference>
<dbReference type="InterPro" id="IPR045149">
    <property type="entry name" value="OS-9-like"/>
</dbReference>
<feature type="domain" description="MRH" evidence="7">
    <location>
        <begin position="189"/>
        <end position="303"/>
    </location>
</feature>
<proteinExistence type="predicted"/>
<evidence type="ECO:0000259" key="7">
    <source>
        <dbReference type="PROSITE" id="PS51914"/>
    </source>
</evidence>
<reference evidence="8 9" key="1">
    <citation type="journal article" date="2021" name="Genome Biol.">
        <title>AFLAP: assembly-free linkage analysis pipeline using k-mers from genome sequencing data.</title>
        <authorList>
            <person name="Fletcher K."/>
            <person name="Zhang L."/>
            <person name="Gil J."/>
            <person name="Han R."/>
            <person name="Cavanaugh K."/>
            <person name="Michelmore R."/>
        </authorList>
    </citation>
    <scope>NUCLEOTIDE SEQUENCE [LARGE SCALE GENOMIC DNA]</scope>
    <source>
        <strain evidence="8 9">SF5</strain>
    </source>
</reference>
<evidence type="ECO:0000256" key="3">
    <source>
        <dbReference type="ARBA" id="ARBA00022824"/>
    </source>
</evidence>
<comment type="caution">
    <text evidence="8">The sequence shown here is derived from an EMBL/GenBank/DDBJ whole genome shotgun (WGS) entry which is preliminary data.</text>
</comment>
<dbReference type="PANTHER" id="PTHR15414:SF0">
    <property type="entry name" value="ENDOPLASMIC RETICULUM LECTIN 1"/>
    <property type="match status" value="1"/>
</dbReference>
<dbReference type="SUPFAM" id="SSF50911">
    <property type="entry name" value="Mannose 6-phosphate receptor domain"/>
    <property type="match status" value="1"/>
</dbReference>
<dbReference type="GO" id="GO:0030970">
    <property type="term" value="P:retrograde protein transport, ER to cytosol"/>
    <property type="evidence" value="ECO:0007669"/>
    <property type="project" value="TreeGrafter"/>
</dbReference>
<evidence type="ECO:0008006" key="10">
    <source>
        <dbReference type="Google" id="ProtNLM"/>
    </source>
</evidence>
<gene>
    <name evidence="8" type="ORF">CCR75_001202</name>
</gene>
<feature type="signal peptide" evidence="5">
    <location>
        <begin position="1"/>
        <end position="24"/>
    </location>
</feature>
<dbReference type="Gene3D" id="2.70.130.10">
    <property type="entry name" value="Mannose-6-phosphate receptor binding domain"/>
    <property type="match status" value="1"/>
</dbReference>
<dbReference type="Gene3D" id="2.170.150.20">
    <property type="entry name" value="Peptide methionine sulfoxide reductase"/>
    <property type="match status" value="1"/>
</dbReference>
<dbReference type="PANTHER" id="PTHR15414">
    <property type="entry name" value="OS-9-RELATED"/>
    <property type="match status" value="1"/>
</dbReference>
<dbReference type="PROSITE" id="PS51788">
    <property type="entry name" value="CULT"/>
    <property type="match status" value="1"/>
</dbReference>
<evidence type="ECO:0000256" key="1">
    <source>
        <dbReference type="ARBA" id="ARBA00004240"/>
    </source>
</evidence>
<dbReference type="KEGG" id="blac:94344977"/>
<feature type="domain" description="CULT" evidence="6">
    <location>
        <begin position="47"/>
        <end position="161"/>
    </location>
</feature>
<dbReference type="GO" id="GO:0030968">
    <property type="term" value="P:endoplasmic reticulum unfolded protein response"/>
    <property type="evidence" value="ECO:0007669"/>
    <property type="project" value="InterPro"/>
</dbReference>
<dbReference type="InterPro" id="IPR009011">
    <property type="entry name" value="Man6P_isomerase_rcpt-bd_dom_sf"/>
</dbReference>
<comment type="subcellular location">
    <subcellularLocation>
        <location evidence="1">Endoplasmic reticulum</location>
    </subcellularLocation>
</comment>
<dbReference type="OrthoDB" id="448954at2759"/>
<evidence type="ECO:0000313" key="8">
    <source>
        <dbReference type="EMBL" id="TDH70780.1"/>
    </source>
</evidence>
<evidence type="ECO:0000313" key="9">
    <source>
        <dbReference type="Proteomes" id="UP000294530"/>
    </source>
</evidence>
<organism evidence="8 9">
    <name type="scientific">Bremia lactucae</name>
    <name type="common">Lettuce downy mildew</name>
    <dbReference type="NCBI Taxonomy" id="4779"/>
    <lineage>
        <taxon>Eukaryota</taxon>
        <taxon>Sar</taxon>
        <taxon>Stramenopiles</taxon>
        <taxon>Oomycota</taxon>
        <taxon>Peronosporomycetes</taxon>
        <taxon>Peronosporales</taxon>
        <taxon>Peronosporaceae</taxon>
        <taxon>Bremia</taxon>
    </lineage>
</organism>
<dbReference type="GeneID" id="94344977"/>
<keyword evidence="2 5" id="KW-0732">Signal</keyword>
<dbReference type="InterPro" id="IPR034750">
    <property type="entry name" value="CULT"/>
</dbReference>
<dbReference type="InterPro" id="IPR012913">
    <property type="entry name" value="OS9-like_dom"/>
</dbReference>
<dbReference type="GO" id="GO:0005788">
    <property type="term" value="C:endoplasmic reticulum lumen"/>
    <property type="evidence" value="ECO:0007669"/>
    <property type="project" value="TreeGrafter"/>
</dbReference>
<dbReference type="EMBL" id="SHOA02000001">
    <property type="protein sequence ID" value="TDH70780.1"/>
    <property type="molecule type" value="Genomic_DNA"/>
</dbReference>
<evidence type="ECO:0000259" key="6">
    <source>
        <dbReference type="PROSITE" id="PS51788"/>
    </source>
</evidence>
<keyword evidence="4" id="KW-1015">Disulfide bond</keyword>
<feature type="chain" id="PRO_5037087564" description="Protein OS-9 homolog" evidence="5">
    <location>
        <begin position="25"/>
        <end position="364"/>
    </location>
</feature>
<evidence type="ECO:0000256" key="4">
    <source>
        <dbReference type="ARBA" id="ARBA00023157"/>
    </source>
</evidence>
<name>A0A976FQA5_BRELC</name>
<dbReference type="AlphaFoldDB" id="A0A976FQA5"/>
<accession>A0A976FQA5</accession>
<protein>
    <recommendedName>
        <fullName evidence="10">Protein OS-9 homolog</fullName>
    </recommendedName>
</protein>
<keyword evidence="3" id="KW-0256">Endoplasmic reticulum</keyword>
<dbReference type="Pfam" id="PF07915">
    <property type="entry name" value="PRKCSH"/>
    <property type="match status" value="1"/>
</dbReference>
<evidence type="ECO:0000256" key="5">
    <source>
        <dbReference type="SAM" id="SignalP"/>
    </source>
</evidence>
<dbReference type="Proteomes" id="UP000294530">
    <property type="component" value="Unassembled WGS sequence"/>
</dbReference>
<dbReference type="RefSeq" id="XP_067820279.1">
    <property type="nucleotide sequence ID" value="XM_067959306.1"/>
</dbReference>
<keyword evidence="9" id="KW-1185">Reference proteome</keyword>
<sequence length="364" mass="41057">MPRTLIRFVLGLICVAFLAPQALQSQELQTLGGVAESHNNHKIEDDGLVVRCRACGAPVAKKKDYIDFHDTINTVGSRYEAVLGDDTELFTFANPSRTEVELAGFKEVSAIEGDTYTKKSSFFDNYSWQDLRCNHCKKHVGWTFYHEDYKQCLRKQVVDFFSAAINENPPAATIALNAKTDLVRSELSGQCLSATSDWWTYEICYETEVRQYHKDPGGSRVSEWSMGVYKTFTEENDDASAGTDVVQYYAGGQHCDENGKLRSTSVVYKCCESRPKQIEVESVDEPELCSYLITVCIPRLCEYEQESMQNPDGNLQLSGSCKDQFDATHADETVLPKFAALRWSSVISEDSSELDWTRKMQFAT</sequence>
<evidence type="ECO:0000256" key="2">
    <source>
        <dbReference type="ARBA" id="ARBA00022729"/>
    </source>
</evidence>
<dbReference type="InterPro" id="IPR044865">
    <property type="entry name" value="MRH_dom"/>
</dbReference>